<organism evidence="2">
    <name type="scientific">Arundo donax</name>
    <name type="common">Giant reed</name>
    <name type="synonym">Donax arundinaceus</name>
    <dbReference type="NCBI Taxonomy" id="35708"/>
    <lineage>
        <taxon>Eukaryota</taxon>
        <taxon>Viridiplantae</taxon>
        <taxon>Streptophyta</taxon>
        <taxon>Embryophyta</taxon>
        <taxon>Tracheophyta</taxon>
        <taxon>Spermatophyta</taxon>
        <taxon>Magnoliopsida</taxon>
        <taxon>Liliopsida</taxon>
        <taxon>Poales</taxon>
        <taxon>Poaceae</taxon>
        <taxon>PACMAD clade</taxon>
        <taxon>Arundinoideae</taxon>
        <taxon>Arundineae</taxon>
        <taxon>Arundo</taxon>
    </lineage>
</organism>
<feature type="region of interest" description="Disordered" evidence="1">
    <location>
        <begin position="45"/>
        <end position="77"/>
    </location>
</feature>
<reference evidence="2" key="2">
    <citation type="journal article" date="2015" name="Data Brief">
        <title>Shoot transcriptome of the giant reed, Arundo donax.</title>
        <authorList>
            <person name="Barrero R.A."/>
            <person name="Guerrero F.D."/>
            <person name="Moolhuijzen P."/>
            <person name="Goolsby J.A."/>
            <person name="Tidwell J."/>
            <person name="Bellgard S.E."/>
            <person name="Bellgard M.I."/>
        </authorList>
    </citation>
    <scope>NUCLEOTIDE SEQUENCE</scope>
    <source>
        <tissue evidence="2">Shoot tissue taken approximately 20 cm above the soil surface</tissue>
    </source>
</reference>
<evidence type="ECO:0000256" key="1">
    <source>
        <dbReference type="SAM" id="MobiDB-lite"/>
    </source>
</evidence>
<sequence length="77" mass="8936">MSEGLPTRRMQVPKDGPQGQLRVQVLSKPPIRRVEGELYYLASHPEFPRTHLQPEGAHHRRASQRRRNRHPLGKPSQ</sequence>
<reference evidence="2" key="1">
    <citation type="submission" date="2014-09" db="EMBL/GenBank/DDBJ databases">
        <authorList>
            <person name="Magalhaes I.L.F."/>
            <person name="Oliveira U."/>
            <person name="Santos F.R."/>
            <person name="Vidigal T.H.D.A."/>
            <person name="Brescovit A.D."/>
            <person name="Santos A.J."/>
        </authorList>
    </citation>
    <scope>NUCLEOTIDE SEQUENCE</scope>
    <source>
        <tissue evidence="2">Shoot tissue taken approximately 20 cm above the soil surface</tissue>
    </source>
</reference>
<name>A0A0A9EWG4_ARUDO</name>
<dbReference type="EMBL" id="GBRH01194577">
    <property type="protein sequence ID" value="JAE03319.1"/>
    <property type="molecule type" value="Transcribed_RNA"/>
</dbReference>
<feature type="compositionally biased region" description="Basic residues" evidence="1">
    <location>
        <begin position="58"/>
        <end position="77"/>
    </location>
</feature>
<accession>A0A0A9EWG4</accession>
<protein>
    <submittedName>
        <fullName evidence="2">Uncharacterized protein</fullName>
    </submittedName>
</protein>
<evidence type="ECO:0000313" key="2">
    <source>
        <dbReference type="EMBL" id="JAE03319.1"/>
    </source>
</evidence>
<proteinExistence type="predicted"/>
<dbReference type="AlphaFoldDB" id="A0A0A9EWG4"/>